<evidence type="ECO:0000313" key="11">
    <source>
        <dbReference type="Proteomes" id="UP000282322"/>
    </source>
</evidence>
<dbReference type="PRINTS" id="PR00723">
    <property type="entry name" value="SUBTILISIN"/>
</dbReference>
<evidence type="ECO:0000256" key="5">
    <source>
        <dbReference type="ARBA" id="ARBA00022825"/>
    </source>
</evidence>
<dbReference type="InterPro" id="IPR034202">
    <property type="entry name" value="Subtilisin_Carlsberg-like"/>
</dbReference>
<feature type="region of interest" description="Disordered" evidence="8">
    <location>
        <begin position="174"/>
        <end position="194"/>
    </location>
</feature>
<dbReference type="PANTHER" id="PTHR43806">
    <property type="entry name" value="PEPTIDASE S8"/>
    <property type="match status" value="1"/>
</dbReference>
<reference evidence="10 11" key="1">
    <citation type="submission" date="2018-11" db="EMBL/GenBank/DDBJ databases">
        <title>Taxonoimc description of Halomarina strain SPP-AMP-1.</title>
        <authorList>
            <person name="Pal Y."/>
            <person name="Srinivasana K."/>
            <person name="Verma A."/>
            <person name="Kumar P."/>
        </authorList>
    </citation>
    <scope>NUCLEOTIDE SEQUENCE [LARGE SCALE GENOMIC DNA]</scope>
    <source>
        <strain evidence="10 11">SPP-AMP-1</strain>
    </source>
</reference>
<feature type="domain" description="Peptidase S8/S53" evidence="9">
    <location>
        <begin position="111"/>
        <end position="391"/>
    </location>
</feature>
<dbReference type="PROSITE" id="PS00137">
    <property type="entry name" value="SUBTILASE_HIS"/>
    <property type="match status" value="1"/>
</dbReference>
<dbReference type="GO" id="GO:0006508">
    <property type="term" value="P:proteolysis"/>
    <property type="evidence" value="ECO:0007669"/>
    <property type="project" value="UniProtKB-KW"/>
</dbReference>
<dbReference type="AlphaFoldDB" id="A0A3P3RLW6"/>
<dbReference type="PANTHER" id="PTHR43806:SF11">
    <property type="entry name" value="CEREVISIN-RELATED"/>
    <property type="match status" value="1"/>
</dbReference>
<name>A0A3P3RLW6_9EURY</name>
<dbReference type="EMBL" id="RRCH01000003">
    <property type="protein sequence ID" value="RRJ33840.1"/>
    <property type="molecule type" value="Genomic_DNA"/>
</dbReference>
<evidence type="ECO:0000313" key="10">
    <source>
        <dbReference type="EMBL" id="RRJ33840.1"/>
    </source>
</evidence>
<dbReference type="SUPFAM" id="SSF52743">
    <property type="entry name" value="Subtilisin-like"/>
    <property type="match status" value="1"/>
</dbReference>
<dbReference type="PROSITE" id="PS00138">
    <property type="entry name" value="SUBTILASE_SER"/>
    <property type="match status" value="1"/>
</dbReference>
<feature type="active site" description="Charge relay system" evidence="6">
    <location>
        <position position="199"/>
    </location>
</feature>
<feature type="active site" description="Charge relay system" evidence="6">
    <location>
        <position position="120"/>
    </location>
</feature>
<accession>A0A3P3RLW6</accession>
<evidence type="ECO:0000256" key="6">
    <source>
        <dbReference type="PROSITE-ProRule" id="PRU01240"/>
    </source>
</evidence>
<evidence type="ECO:0000256" key="3">
    <source>
        <dbReference type="ARBA" id="ARBA00022723"/>
    </source>
</evidence>
<dbReference type="InterPro" id="IPR015500">
    <property type="entry name" value="Peptidase_S8_subtilisin-rel"/>
</dbReference>
<gene>
    <name evidence="10" type="ORF">EIK79_01845</name>
</gene>
<evidence type="ECO:0000256" key="8">
    <source>
        <dbReference type="SAM" id="MobiDB-lite"/>
    </source>
</evidence>
<dbReference type="InterPro" id="IPR036852">
    <property type="entry name" value="Peptidase_S8/S53_dom_sf"/>
</dbReference>
<keyword evidence="11" id="KW-1185">Reference proteome</keyword>
<evidence type="ECO:0000259" key="9">
    <source>
        <dbReference type="Pfam" id="PF00082"/>
    </source>
</evidence>
<dbReference type="GO" id="GO:0004252">
    <property type="term" value="F:serine-type endopeptidase activity"/>
    <property type="evidence" value="ECO:0007669"/>
    <property type="project" value="UniProtKB-UniRule"/>
</dbReference>
<dbReference type="InterPro" id="IPR023827">
    <property type="entry name" value="Peptidase_S8_Asp-AS"/>
</dbReference>
<organism evidence="10 11">
    <name type="scientific">Halocatena pleomorpha</name>
    <dbReference type="NCBI Taxonomy" id="1785090"/>
    <lineage>
        <taxon>Archaea</taxon>
        <taxon>Methanobacteriati</taxon>
        <taxon>Methanobacteriota</taxon>
        <taxon>Stenosarchaea group</taxon>
        <taxon>Halobacteria</taxon>
        <taxon>Halobacteriales</taxon>
        <taxon>Natronomonadaceae</taxon>
        <taxon>Halocatena</taxon>
    </lineage>
</organism>
<protein>
    <submittedName>
        <fullName evidence="10">Peptidase S8</fullName>
    </submittedName>
</protein>
<dbReference type="InterPro" id="IPR022398">
    <property type="entry name" value="Peptidase_S8_His-AS"/>
</dbReference>
<dbReference type="InterPro" id="IPR050131">
    <property type="entry name" value="Peptidase_S8_subtilisin-like"/>
</dbReference>
<dbReference type="CDD" id="cd07477">
    <property type="entry name" value="Peptidases_S8_Subtilisin_subset"/>
    <property type="match status" value="1"/>
</dbReference>
<dbReference type="GO" id="GO:0046872">
    <property type="term" value="F:metal ion binding"/>
    <property type="evidence" value="ECO:0007669"/>
    <property type="project" value="UniProtKB-KW"/>
</dbReference>
<dbReference type="InterPro" id="IPR000209">
    <property type="entry name" value="Peptidase_S8/S53_dom"/>
</dbReference>
<keyword evidence="2 6" id="KW-0645">Protease</keyword>
<keyword evidence="3" id="KW-0479">Metal-binding</keyword>
<dbReference type="PROSITE" id="PS00136">
    <property type="entry name" value="SUBTILASE_ASP"/>
    <property type="match status" value="1"/>
</dbReference>
<evidence type="ECO:0000256" key="7">
    <source>
        <dbReference type="RuleBase" id="RU003355"/>
    </source>
</evidence>
<dbReference type="PROSITE" id="PS51892">
    <property type="entry name" value="SUBTILASE"/>
    <property type="match status" value="1"/>
</dbReference>
<proteinExistence type="inferred from homology"/>
<evidence type="ECO:0000256" key="1">
    <source>
        <dbReference type="ARBA" id="ARBA00011073"/>
    </source>
</evidence>
<evidence type="ECO:0000256" key="4">
    <source>
        <dbReference type="ARBA" id="ARBA00022801"/>
    </source>
</evidence>
<dbReference type="InterPro" id="IPR023828">
    <property type="entry name" value="Peptidase_S8_Ser-AS"/>
</dbReference>
<evidence type="ECO:0000256" key="2">
    <source>
        <dbReference type="ARBA" id="ARBA00022670"/>
    </source>
</evidence>
<keyword evidence="5 6" id="KW-0720">Serine protease</keyword>
<dbReference type="Gene3D" id="3.40.50.200">
    <property type="entry name" value="Peptidase S8/S53 domain"/>
    <property type="match status" value="1"/>
</dbReference>
<dbReference type="GO" id="GO:0005615">
    <property type="term" value="C:extracellular space"/>
    <property type="evidence" value="ECO:0007669"/>
    <property type="project" value="TreeGrafter"/>
</dbReference>
<comment type="caution">
    <text evidence="10">The sequence shown here is derived from an EMBL/GenBank/DDBJ whole genome shotgun (WGS) entry which is preliminary data.</text>
</comment>
<keyword evidence="4 6" id="KW-0378">Hydrolase</keyword>
<sequence length="410" mass="41842">MSGLGLFSSIGRQLDVGIDSLIPVNIGYQDSSGYTAATEIADEVVRTFEFDAATVTIPQQLVTAQGIDGVLSDQPIRYIEPDRPMIAHQQYTPWGIDRSGAELAHTEGISGQDIDIAILDSGIDGTHPDLQANVGDGTSFLDTVGLLSEGGQSDETPIFDGVRSAFDATHGLLDTGSRGQSRPAAFNSSAPEWHDSVGHGTHIAGTVGAIDNSGGVVGVSPDATLHAIKVLSSSGVGSASDIAAGVDHVAKQGWEVANLSLGSSHDSKLIQDACSYAAEQGTLLVAATGNVGPCTDCVRYPAAYSSVVGVGATTTDDELASFSATGPEIDLVAPGQNIRSTYTTDVRPYETLSGTSMAAPHVAAAGGLLMADGYENTAAADRLIETAEDIGLSESDGGAGLLDIPAALGL</sequence>
<comment type="similarity">
    <text evidence="1 6 7">Belongs to the peptidase S8 family.</text>
</comment>
<feature type="active site" description="Charge relay system" evidence="6">
    <location>
        <position position="356"/>
    </location>
</feature>
<dbReference type="Proteomes" id="UP000282322">
    <property type="component" value="Unassembled WGS sequence"/>
</dbReference>
<dbReference type="OrthoDB" id="341609at2157"/>
<dbReference type="Pfam" id="PF00082">
    <property type="entry name" value="Peptidase_S8"/>
    <property type="match status" value="1"/>
</dbReference>